<comment type="subcellular location">
    <subcellularLocation>
        <location evidence="1">Golgi apparatus membrane</location>
        <topology evidence="1">Single-pass type II membrane protein</topology>
    </subcellularLocation>
</comment>
<keyword evidence="9 11" id="KW-0472">Membrane</keyword>
<feature type="transmembrane region" description="Helical" evidence="11">
    <location>
        <begin position="27"/>
        <end position="45"/>
    </location>
</feature>
<feature type="transmembrane region" description="Helical" evidence="11">
    <location>
        <begin position="706"/>
        <end position="726"/>
    </location>
</feature>
<name>A0AAE1FCW4_PETCI</name>
<keyword evidence="13" id="KW-1185">Reference proteome</keyword>
<accession>A0AAE1FCW4</accession>
<feature type="compositionally biased region" description="Polar residues" evidence="10">
    <location>
        <begin position="83"/>
        <end position="95"/>
    </location>
</feature>
<feature type="region of interest" description="Disordered" evidence="10">
    <location>
        <begin position="461"/>
        <end position="481"/>
    </location>
</feature>
<keyword evidence="6" id="KW-0735">Signal-anchor</keyword>
<evidence type="ECO:0000256" key="11">
    <source>
        <dbReference type="SAM" id="Phobius"/>
    </source>
</evidence>
<feature type="compositionally biased region" description="Basic and acidic residues" evidence="10">
    <location>
        <begin position="759"/>
        <end position="769"/>
    </location>
</feature>
<feature type="transmembrane region" description="Helical" evidence="11">
    <location>
        <begin position="340"/>
        <end position="365"/>
    </location>
</feature>
<feature type="region of interest" description="Disordered" evidence="10">
    <location>
        <begin position="756"/>
        <end position="804"/>
    </location>
</feature>
<dbReference type="GO" id="GO:0000139">
    <property type="term" value="C:Golgi membrane"/>
    <property type="evidence" value="ECO:0007669"/>
    <property type="project" value="UniProtKB-SubCell"/>
</dbReference>
<evidence type="ECO:0000256" key="4">
    <source>
        <dbReference type="ARBA" id="ARBA00022679"/>
    </source>
</evidence>
<dbReference type="GO" id="GO:0016758">
    <property type="term" value="F:hexosyltransferase activity"/>
    <property type="evidence" value="ECO:0007669"/>
    <property type="project" value="InterPro"/>
</dbReference>
<dbReference type="PANTHER" id="PTHR11214:SF364">
    <property type="entry name" value="HEXOSYLTRANSFERASE"/>
    <property type="match status" value="1"/>
</dbReference>
<dbReference type="EMBL" id="JAWQEG010002472">
    <property type="protein sequence ID" value="KAK3871752.1"/>
    <property type="molecule type" value="Genomic_DNA"/>
</dbReference>
<feature type="region of interest" description="Disordered" evidence="10">
    <location>
        <begin position="64"/>
        <end position="105"/>
    </location>
</feature>
<reference evidence="12" key="1">
    <citation type="submission" date="2023-10" db="EMBL/GenBank/DDBJ databases">
        <title>Genome assemblies of two species of porcelain crab, Petrolisthes cinctipes and Petrolisthes manimaculis (Anomura: Porcellanidae).</title>
        <authorList>
            <person name="Angst P."/>
        </authorList>
    </citation>
    <scope>NUCLEOTIDE SEQUENCE</scope>
    <source>
        <strain evidence="12">PB745_01</strain>
        <tissue evidence="12">Gill</tissue>
    </source>
</reference>
<feature type="compositionally biased region" description="Basic and acidic residues" evidence="10">
    <location>
        <begin position="64"/>
        <end position="82"/>
    </location>
</feature>
<evidence type="ECO:0000256" key="6">
    <source>
        <dbReference type="ARBA" id="ARBA00022968"/>
    </source>
</evidence>
<sequence>MREEVYLCIILGESCVDGCSVRDFGRLLTSVVVMFINLYLITVLAPQTPDLPLVQHPRQMPDLNKSKASDLGLRPHSEKETNKTSCFNYTDSSPTFIPDQPDTSPLGRPPDIPKRFLIEEADYCHQRPGLQIIAYVHSSIDRVSQRNLTRTTWATASAYDMGQNSVNIGVVFMVGRAKNSHQRQIIQEESQRYHDIVQGDYGDHYRLLTYKGLAGLYWISRHCAHVPWTLHSDDDTHIDIFLYHRALKELDDEAKKMFICSHMYGPVLRSGRWKVRYEEFHQDSYPLYCFGDAWFLQTKLVPKLLEASKSVNFLWVDDAYVTGLLAEKSGIGRFPFQKYYALRCLVVATLSLLLTFNSYIVLVTLRPKTPMLLSSCQLQQFPETQEHNTEVETQTEKDQSVNETEVTDQQFVSNDDHFQTKEYNTNTEKPSQTTNRRERFVNIEKDSRTYKVTFTTKMKIHEPPSPTFIPDQPDTSPLGRPPDIPKRFLIEEADYCHQRPGLQIIAYVHSSIDRVSQRNLTRTTWATASAYDMGQNSVNIGVVFMVGRAKNSHQRQIIQEESQRYHDIVQGDYGDHYRLLTYKGLAGLYWISRHCAHVPWTLHSDDDTHIDIFLYHQALKELDCDARNRFMCRFMYGPVLRTGRWRVRQEEYSKEYYPQYCSGGVWALQTNLVPRLLAASRLTRGEMICIKSISPRVIGSRKLRRVVVALVVFVCTFYLLFVISTLTTEYTINQIGQQLLNYALLKERHVYKSSTPKINKKDDEGRTVGDNEVNPQPPRMFTIPTPTNSTPPPSTFIPIEPDTSRLGRPPDIPKRFIIEEADYCHRHPDLQVIAFVPSSIGRASERNLTRTSWANASAYDMGDISVNVGVVFMIGRAKSLDEQKIIHEESQRYHDIVQGDYGDHYRLLTYKGLAGLYWISRHCAHVPWTLHSDDDTHIDIFLYHRALKELDDEAKKMFICSHMYGPVLRTGRWKVRYEEFPQDEYPLYCSGGVWFLQTKLVPKLLEASKSVNFLWVDDAYVTGLLAEKAGIGRFPFHNYYGGPEVQVDNLGKQVVWFVKFAPRWVWWDMIVEYHRNHSMHNPVTLIPHSKS</sequence>
<organism evidence="12 13">
    <name type="scientific">Petrolisthes cinctipes</name>
    <name type="common">Flat porcelain crab</name>
    <dbReference type="NCBI Taxonomy" id="88211"/>
    <lineage>
        <taxon>Eukaryota</taxon>
        <taxon>Metazoa</taxon>
        <taxon>Ecdysozoa</taxon>
        <taxon>Arthropoda</taxon>
        <taxon>Crustacea</taxon>
        <taxon>Multicrustacea</taxon>
        <taxon>Malacostraca</taxon>
        <taxon>Eumalacostraca</taxon>
        <taxon>Eucarida</taxon>
        <taxon>Decapoda</taxon>
        <taxon>Pleocyemata</taxon>
        <taxon>Anomura</taxon>
        <taxon>Galatheoidea</taxon>
        <taxon>Porcellanidae</taxon>
        <taxon>Petrolisthes</taxon>
    </lineage>
</organism>
<feature type="compositionally biased region" description="Basic and acidic residues" evidence="10">
    <location>
        <begin position="384"/>
        <end position="400"/>
    </location>
</feature>
<comment type="caution">
    <text evidence="12">The sequence shown here is derived from an EMBL/GenBank/DDBJ whole genome shotgun (WGS) entry which is preliminary data.</text>
</comment>
<protein>
    <submittedName>
        <fullName evidence="12">Uncharacterized protein</fullName>
    </submittedName>
</protein>
<keyword evidence="7 11" id="KW-1133">Transmembrane helix</keyword>
<gene>
    <name evidence="12" type="ORF">Pcinc_023129</name>
</gene>
<evidence type="ECO:0000313" key="13">
    <source>
        <dbReference type="Proteomes" id="UP001286313"/>
    </source>
</evidence>
<dbReference type="InterPro" id="IPR002659">
    <property type="entry name" value="Glyco_trans_31"/>
</dbReference>
<dbReference type="AlphaFoldDB" id="A0AAE1FCW4"/>
<evidence type="ECO:0000256" key="7">
    <source>
        <dbReference type="ARBA" id="ARBA00022989"/>
    </source>
</evidence>
<dbReference type="PANTHER" id="PTHR11214">
    <property type="entry name" value="BETA-1,3-N-ACETYLGLUCOSAMINYLTRANSFERASE"/>
    <property type="match status" value="1"/>
</dbReference>
<evidence type="ECO:0000256" key="2">
    <source>
        <dbReference type="ARBA" id="ARBA00008661"/>
    </source>
</evidence>
<dbReference type="Proteomes" id="UP001286313">
    <property type="component" value="Unassembled WGS sequence"/>
</dbReference>
<comment type="similarity">
    <text evidence="2">Belongs to the glycosyltransferase 31 family.</text>
</comment>
<dbReference type="Gene3D" id="3.90.550.50">
    <property type="match status" value="3"/>
</dbReference>
<feature type="region of interest" description="Disordered" evidence="10">
    <location>
        <begin position="384"/>
        <end position="403"/>
    </location>
</feature>
<keyword evidence="3" id="KW-0328">Glycosyltransferase</keyword>
<dbReference type="Pfam" id="PF01762">
    <property type="entry name" value="Galactosyl_T"/>
    <property type="match status" value="3"/>
</dbReference>
<evidence type="ECO:0000256" key="3">
    <source>
        <dbReference type="ARBA" id="ARBA00022676"/>
    </source>
</evidence>
<proteinExistence type="inferred from homology"/>
<dbReference type="GO" id="GO:0006493">
    <property type="term" value="P:protein O-linked glycosylation"/>
    <property type="evidence" value="ECO:0007669"/>
    <property type="project" value="TreeGrafter"/>
</dbReference>
<evidence type="ECO:0000313" key="12">
    <source>
        <dbReference type="EMBL" id="KAK3871752.1"/>
    </source>
</evidence>
<evidence type="ECO:0000256" key="8">
    <source>
        <dbReference type="ARBA" id="ARBA00023034"/>
    </source>
</evidence>
<evidence type="ECO:0000256" key="5">
    <source>
        <dbReference type="ARBA" id="ARBA00022692"/>
    </source>
</evidence>
<evidence type="ECO:0000256" key="1">
    <source>
        <dbReference type="ARBA" id="ARBA00004323"/>
    </source>
</evidence>
<keyword evidence="4" id="KW-0808">Transferase</keyword>
<keyword evidence="8" id="KW-0333">Golgi apparatus</keyword>
<evidence type="ECO:0000256" key="10">
    <source>
        <dbReference type="SAM" id="MobiDB-lite"/>
    </source>
</evidence>
<keyword evidence="5 11" id="KW-0812">Transmembrane</keyword>
<evidence type="ECO:0000256" key="9">
    <source>
        <dbReference type="ARBA" id="ARBA00023136"/>
    </source>
</evidence>